<protein>
    <submittedName>
        <fullName evidence="1">DNA-binding protein</fullName>
    </submittedName>
</protein>
<accession>A0AA42TZ30</accession>
<gene>
    <name evidence="1" type="ORF">N5J11_13035</name>
</gene>
<sequence>MELTQDRVRALVHMLGQKAVSQATGIKEERLKTIRYKADANVRTNELDAIAGAYQQYSLWLRTGEIDLTRGQISPAYVEADLKLAAPEAGSR</sequence>
<dbReference type="RefSeq" id="WP_279534488.1">
    <property type="nucleotide sequence ID" value="NZ_CP104579.1"/>
</dbReference>
<dbReference type="InterPro" id="IPR010982">
    <property type="entry name" value="Lambda_DNA-bd_dom_sf"/>
</dbReference>
<dbReference type="GO" id="GO:0003677">
    <property type="term" value="F:DNA binding"/>
    <property type="evidence" value="ECO:0007669"/>
    <property type="project" value="UniProtKB-KW"/>
</dbReference>
<comment type="caution">
    <text evidence="1">The sequence shown here is derived from an EMBL/GenBank/DDBJ whole genome shotgun (WGS) entry which is preliminary data.</text>
</comment>
<dbReference type="AlphaFoldDB" id="A0AA42TZ30"/>
<dbReference type="Proteomes" id="UP001161697">
    <property type="component" value="Unassembled WGS sequence"/>
</dbReference>
<reference evidence="1" key="1">
    <citation type="submission" date="2022-09" db="EMBL/GenBank/DDBJ databases">
        <title>Intensive care unit water sources are persistently colonized with multi-drug resistant bacteria and are the site of extensive horizontal gene transfer of antibiotic resistance genes.</title>
        <authorList>
            <person name="Diorio-Toth L."/>
        </authorList>
    </citation>
    <scope>NUCLEOTIDE SEQUENCE</scope>
    <source>
        <strain evidence="1">GD03704</strain>
    </source>
</reference>
<dbReference type="Gene3D" id="1.10.260.40">
    <property type="entry name" value="lambda repressor-like DNA-binding domains"/>
    <property type="match status" value="1"/>
</dbReference>
<evidence type="ECO:0000313" key="1">
    <source>
        <dbReference type="EMBL" id="MDH1340144.1"/>
    </source>
</evidence>
<organism evidence="1 2">
    <name type="scientific">Ectopseudomonas oleovorans</name>
    <name type="common">Pseudomonas oleovorans</name>
    <dbReference type="NCBI Taxonomy" id="301"/>
    <lineage>
        <taxon>Bacteria</taxon>
        <taxon>Pseudomonadati</taxon>
        <taxon>Pseudomonadota</taxon>
        <taxon>Gammaproteobacteria</taxon>
        <taxon>Pseudomonadales</taxon>
        <taxon>Pseudomonadaceae</taxon>
        <taxon>Ectopseudomonas</taxon>
    </lineage>
</organism>
<keyword evidence="1" id="KW-0238">DNA-binding</keyword>
<evidence type="ECO:0000313" key="2">
    <source>
        <dbReference type="Proteomes" id="UP001161697"/>
    </source>
</evidence>
<proteinExistence type="predicted"/>
<name>A0AA42TZ30_ECTOL</name>
<dbReference type="EMBL" id="JAOCJE010000001">
    <property type="protein sequence ID" value="MDH1340144.1"/>
    <property type="molecule type" value="Genomic_DNA"/>
</dbReference>